<reference evidence="1" key="2">
    <citation type="submission" date="2023-06" db="EMBL/GenBank/DDBJ databases">
        <authorList>
            <consortium name="Lawrence Berkeley National Laboratory"/>
            <person name="Haridas S."/>
            <person name="Hensen N."/>
            <person name="Bonometti L."/>
            <person name="Westerberg I."/>
            <person name="Brannstrom I.O."/>
            <person name="Guillou S."/>
            <person name="Cros-Aarteil S."/>
            <person name="Calhoun S."/>
            <person name="Kuo A."/>
            <person name="Mondo S."/>
            <person name="Pangilinan J."/>
            <person name="Riley R."/>
            <person name="Labutti K."/>
            <person name="Andreopoulos B."/>
            <person name="Lipzen A."/>
            <person name="Chen C."/>
            <person name="Yanf M."/>
            <person name="Daum C."/>
            <person name="Ng V."/>
            <person name="Clum A."/>
            <person name="Steindorff A."/>
            <person name="Ohm R."/>
            <person name="Martin F."/>
            <person name="Silar P."/>
            <person name="Natvig D."/>
            <person name="Lalanne C."/>
            <person name="Gautier V."/>
            <person name="Ament-Velasquez S.L."/>
            <person name="Kruys A."/>
            <person name="Hutchinson M.I."/>
            <person name="Powell A.J."/>
            <person name="Barry K."/>
            <person name="Miller A.N."/>
            <person name="Grigoriev I.V."/>
            <person name="Debuchy R."/>
            <person name="Gladieux P."/>
            <person name="Thoren M.H."/>
            <person name="Johannesson H."/>
        </authorList>
    </citation>
    <scope>NUCLEOTIDE SEQUENCE</scope>
    <source>
        <strain evidence="1">CBS 955.72</strain>
    </source>
</reference>
<comment type="caution">
    <text evidence="1">The sequence shown here is derived from an EMBL/GenBank/DDBJ whole genome shotgun (WGS) entry which is preliminary data.</text>
</comment>
<evidence type="ECO:0000313" key="1">
    <source>
        <dbReference type="EMBL" id="KAK3344217.1"/>
    </source>
</evidence>
<proteinExistence type="predicted"/>
<protein>
    <submittedName>
        <fullName evidence="1">Uncharacterized protein</fullName>
    </submittedName>
</protein>
<evidence type="ECO:0000313" key="2">
    <source>
        <dbReference type="Proteomes" id="UP001275084"/>
    </source>
</evidence>
<dbReference type="EMBL" id="JAUIQD010000007">
    <property type="protein sequence ID" value="KAK3344217.1"/>
    <property type="molecule type" value="Genomic_DNA"/>
</dbReference>
<organism evidence="1 2">
    <name type="scientific">Lasiosphaeria hispida</name>
    <dbReference type="NCBI Taxonomy" id="260671"/>
    <lineage>
        <taxon>Eukaryota</taxon>
        <taxon>Fungi</taxon>
        <taxon>Dikarya</taxon>
        <taxon>Ascomycota</taxon>
        <taxon>Pezizomycotina</taxon>
        <taxon>Sordariomycetes</taxon>
        <taxon>Sordariomycetidae</taxon>
        <taxon>Sordariales</taxon>
        <taxon>Lasiosphaeriaceae</taxon>
        <taxon>Lasiosphaeria</taxon>
    </lineage>
</organism>
<name>A0AAJ0HA53_9PEZI</name>
<dbReference type="Proteomes" id="UP001275084">
    <property type="component" value="Unassembled WGS sequence"/>
</dbReference>
<keyword evidence="2" id="KW-1185">Reference proteome</keyword>
<accession>A0AAJ0HA53</accession>
<dbReference type="AlphaFoldDB" id="A0AAJ0HA53"/>
<sequence length="70" mass="8269">MQYRSRSVFFFFLTCRFFLPRSRDVLPLPTCLQRRGSMNMPVQQHAAVMMWFPCGLPTNEFAPSSMVFEK</sequence>
<reference evidence="1" key="1">
    <citation type="journal article" date="2023" name="Mol. Phylogenet. Evol.">
        <title>Genome-scale phylogeny and comparative genomics of the fungal order Sordariales.</title>
        <authorList>
            <person name="Hensen N."/>
            <person name="Bonometti L."/>
            <person name="Westerberg I."/>
            <person name="Brannstrom I.O."/>
            <person name="Guillou S."/>
            <person name="Cros-Aarteil S."/>
            <person name="Calhoun S."/>
            <person name="Haridas S."/>
            <person name="Kuo A."/>
            <person name="Mondo S."/>
            <person name="Pangilinan J."/>
            <person name="Riley R."/>
            <person name="LaButti K."/>
            <person name="Andreopoulos B."/>
            <person name="Lipzen A."/>
            <person name="Chen C."/>
            <person name="Yan M."/>
            <person name="Daum C."/>
            <person name="Ng V."/>
            <person name="Clum A."/>
            <person name="Steindorff A."/>
            <person name="Ohm R.A."/>
            <person name="Martin F."/>
            <person name="Silar P."/>
            <person name="Natvig D.O."/>
            <person name="Lalanne C."/>
            <person name="Gautier V."/>
            <person name="Ament-Velasquez S.L."/>
            <person name="Kruys A."/>
            <person name="Hutchinson M.I."/>
            <person name="Powell A.J."/>
            <person name="Barry K."/>
            <person name="Miller A.N."/>
            <person name="Grigoriev I.V."/>
            <person name="Debuchy R."/>
            <person name="Gladieux P."/>
            <person name="Hiltunen Thoren M."/>
            <person name="Johannesson H."/>
        </authorList>
    </citation>
    <scope>NUCLEOTIDE SEQUENCE</scope>
    <source>
        <strain evidence="1">CBS 955.72</strain>
    </source>
</reference>
<gene>
    <name evidence="1" type="ORF">B0T25DRAFT_556411</name>
</gene>